<dbReference type="Proteomes" id="UP000441754">
    <property type="component" value="Unassembled WGS sequence"/>
</dbReference>
<comment type="caution">
    <text evidence="3">The sequence shown here is derived from an EMBL/GenBank/DDBJ whole genome shotgun (WGS) entry which is preliminary data.</text>
</comment>
<sequence>MKKYSTALWWVLLVCNPLFSFAQIGIKWQKWPANLQLYPRDDQNKAEVPIIGQLKSTAYLNASVLVFKNGAKWKYQRIAVTKKGNLSQIEFNPTIDAGLNQYKFMVYAIKGKDSVLVGSRDNIVCGDVILCNGQSNLTGFYPNNYSYSNNFVRTFGNNAGGTPDTLWRLSNVQEGQVGRIGTEIQRLILENFNMPTCLINASVGGTSIKSHIYRNPANPADTQTLYGRLLYWAQKAGVAGRVKAFIWRQGENEAGGGSTLGYEDDMQTLFKNWQNDYPNVGKYYVAQVNLLPDGNKGAAQLRDFQRRTSQIFPRTEAIATLGLSGYEGVHYGAEGHFQFAKEVFRLLARDIYQSGDVSNVSSPNIRKAYYKTTERKEVVLEFEPGATMVWKQDTLVNGTTMDIRDFIYFDYANVQQTRVIASGLADGNRIILKLTKPVSASTITYLPNNYKTPFGGPFLKNSRGMRALTFHKVAIEAASAETPTTQNNPPGANYGGSFDGVSCGNIWGWVYNKDFPDAPITIEFLANNAVVGSIQATNFRQDLKKSGKGNGEHGFNFTPPAAILNGKNQAIKVRVVGTNYLLPGGPKNMTCPNKSRMDAEPGEPSVEVSVFPNPSAGRLTVRAFIPDKQPAYFRMVDFSGRMVWQQTVVGLGKIHEEVVEVPNTVFQSVLVSVQVSDSQFVKKVIISR</sequence>
<name>A0A7K0ETV9_9BACT</name>
<evidence type="ECO:0000313" key="3">
    <source>
        <dbReference type="EMBL" id="MRS65243.1"/>
    </source>
</evidence>
<evidence type="ECO:0000256" key="1">
    <source>
        <dbReference type="ARBA" id="ARBA00022801"/>
    </source>
</evidence>
<protein>
    <recommendedName>
        <fullName evidence="2">Sialate O-acetylesterase domain-containing protein</fullName>
    </recommendedName>
</protein>
<keyword evidence="4" id="KW-1185">Reference proteome</keyword>
<organism evidence="3 4">
    <name type="scientific">Larkinella terrae</name>
    <dbReference type="NCBI Taxonomy" id="2025311"/>
    <lineage>
        <taxon>Bacteria</taxon>
        <taxon>Pseudomonadati</taxon>
        <taxon>Bacteroidota</taxon>
        <taxon>Cytophagia</taxon>
        <taxon>Cytophagales</taxon>
        <taxon>Spirosomataceae</taxon>
        <taxon>Larkinella</taxon>
    </lineage>
</organism>
<dbReference type="InterPro" id="IPR005181">
    <property type="entry name" value="SASA"/>
</dbReference>
<keyword evidence="1" id="KW-0378">Hydrolase</keyword>
<dbReference type="OrthoDB" id="926075at2"/>
<accession>A0A7K0ETV9</accession>
<dbReference type="InterPro" id="IPR036514">
    <property type="entry name" value="SGNH_hydro_sf"/>
</dbReference>
<proteinExistence type="predicted"/>
<dbReference type="EMBL" id="WJXZ01000014">
    <property type="protein sequence ID" value="MRS65243.1"/>
    <property type="molecule type" value="Genomic_DNA"/>
</dbReference>
<reference evidence="3 4" key="1">
    <citation type="journal article" date="2018" name="Antonie Van Leeuwenhoek">
        <title>Larkinella terrae sp. nov., isolated from soil on Jeju Island, South Korea.</title>
        <authorList>
            <person name="Ten L.N."/>
            <person name="Jeon J."/>
            <person name="Park S.J."/>
            <person name="Park S."/>
            <person name="Lee S.Y."/>
            <person name="Kim M.K."/>
            <person name="Jung H.Y."/>
        </authorList>
    </citation>
    <scope>NUCLEOTIDE SEQUENCE [LARGE SCALE GENOMIC DNA]</scope>
    <source>
        <strain evidence="3 4">KCTC 52001</strain>
    </source>
</reference>
<evidence type="ECO:0000259" key="2">
    <source>
        <dbReference type="Pfam" id="PF03629"/>
    </source>
</evidence>
<dbReference type="Pfam" id="PF03629">
    <property type="entry name" value="SASA"/>
    <property type="match status" value="1"/>
</dbReference>
<dbReference type="SUPFAM" id="SSF52266">
    <property type="entry name" value="SGNH hydrolase"/>
    <property type="match status" value="1"/>
</dbReference>
<gene>
    <name evidence="3" type="ORF">GJJ30_28350</name>
</gene>
<dbReference type="Gene3D" id="3.40.50.1110">
    <property type="entry name" value="SGNH hydrolase"/>
    <property type="match status" value="1"/>
</dbReference>
<evidence type="ECO:0000313" key="4">
    <source>
        <dbReference type="Proteomes" id="UP000441754"/>
    </source>
</evidence>
<dbReference type="GO" id="GO:0016788">
    <property type="term" value="F:hydrolase activity, acting on ester bonds"/>
    <property type="evidence" value="ECO:0007669"/>
    <property type="project" value="UniProtKB-ARBA"/>
</dbReference>
<dbReference type="RefSeq" id="WP_154178518.1">
    <property type="nucleotide sequence ID" value="NZ_WJXZ01000014.1"/>
</dbReference>
<feature type="domain" description="Sialate O-acetylesterase" evidence="2">
    <location>
        <begin position="187"/>
        <end position="343"/>
    </location>
</feature>
<dbReference type="AlphaFoldDB" id="A0A7K0ETV9"/>